<dbReference type="GeneID" id="117641414"/>
<dbReference type="InParanoid" id="A0A6P8ZJ22"/>
<sequence length="159" mass="17938">MRACDAEVGREDLAALAACRHGQGQGDRGAAPARKQSLAEAELGVQRLVDDLSNAALKEKMLLSIAQMVDRNDRQTEKTRAFLKLASDFYEHYQFMEKKQERERMHLLSEEARLRKELALKNAIFQAYTGCHSNPPEVPEVIKHIESFTDSCPIPTLVK</sequence>
<dbReference type="Proteomes" id="UP000515158">
    <property type="component" value="Unplaced"/>
</dbReference>
<proteinExistence type="predicted"/>
<accession>A0A6P8ZJ22</accession>
<protein>
    <submittedName>
        <fullName evidence="2">Uncharacterized protein LOC117641414</fullName>
    </submittedName>
</protein>
<reference evidence="2" key="1">
    <citation type="submission" date="2025-08" db="UniProtKB">
        <authorList>
            <consortium name="RefSeq"/>
        </authorList>
    </citation>
    <scope>IDENTIFICATION</scope>
    <source>
        <tissue evidence="2">Total insect</tissue>
    </source>
</reference>
<name>A0A6P8ZJ22_THRPL</name>
<organism evidence="2">
    <name type="scientific">Thrips palmi</name>
    <name type="common">Melon thrips</name>
    <dbReference type="NCBI Taxonomy" id="161013"/>
    <lineage>
        <taxon>Eukaryota</taxon>
        <taxon>Metazoa</taxon>
        <taxon>Ecdysozoa</taxon>
        <taxon>Arthropoda</taxon>
        <taxon>Hexapoda</taxon>
        <taxon>Insecta</taxon>
        <taxon>Pterygota</taxon>
        <taxon>Neoptera</taxon>
        <taxon>Paraneoptera</taxon>
        <taxon>Thysanoptera</taxon>
        <taxon>Terebrantia</taxon>
        <taxon>Thripoidea</taxon>
        <taxon>Thripidae</taxon>
        <taxon>Thrips</taxon>
    </lineage>
</organism>
<gene>
    <name evidence="2" type="primary">LOC117641414</name>
</gene>
<keyword evidence="1" id="KW-1185">Reference proteome</keyword>
<evidence type="ECO:0000313" key="1">
    <source>
        <dbReference type="Proteomes" id="UP000515158"/>
    </source>
</evidence>
<evidence type="ECO:0000313" key="2">
    <source>
        <dbReference type="RefSeq" id="XP_034234599.1"/>
    </source>
</evidence>
<dbReference type="RefSeq" id="XP_034234599.1">
    <property type="nucleotide sequence ID" value="XM_034378708.1"/>
</dbReference>
<dbReference type="KEGG" id="tpal:117641414"/>
<dbReference type="AlphaFoldDB" id="A0A6P8ZJ22"/>